<evidence type="ECO:0000256" key="1">
    <source>
        <dbReference type="SAM" id="MobiDB-lite"/>
    </source>
</evidence>
<organism evidence="2 3">
    <name type="scientific">Pseudomonas alkylphenolica</name>
    <dbReference type="NCBI Taxonomy" id="237609"/>
    <lineage>
        <taxon>Bacteria</taxon>
        <taxon>Pseudomonadati</taxon>
        <taxon>Pseudomonadota</taxon>
        <taxon>Gammaproteobacteria</taxon>
        <taxon>Pseudomonadales</taxon>
        <taxon>Pseudomonadaceae</taxon>
        <taxon>Pseudomonas</taxon>
    </lineage>
</organism>
<accession>A0A6I6HBV9</accession>
<dbReference type="AlphaFoldDB" id="A0A6I6HBV9"/>
<sequence>MPRDTESTASQPSTLDKLPAPTIAAARDGSLSYDDTERDLEDIVAITADPRVEMKPGNLIEFFWGKHRVGSKSVLPGDTGAVTIRVSKYRIKKLGDGDQAVTYTITTPRPHKKIDSLPTKIRVKKDTPLLRNEELPFPSIAAARDGGLGYEDIERDPEGMVTITVGPYPRIASGDLFEVFFGDPQKPENRVGFKNAESGDTGIVNIYVGNATISKFSDGVHAVSYTIFTSIGQETIYSLATNVEIKRSVPGGPDPRPDTPYLNENLAPPGVTPYPVPADAQFAKVTVPAWLNMAVGDVLTVIWAGHRIPPLTVADGQVGQSLVVTVDRATLEAAGGGRIPVTYEIRDRVFNWSLLAPYTDVDVEIEDPNAPDAPQVVDNGTPLSQIDLATLGTRDATVWVPRYAGIQPGHSVVVEWRGLTASGQSVEYISPPLQVPNPVPFVLVFTIPNNQVTPLGQGSVRVAYLANGRLSRRTQLAVIGEPLALSAPQVPDAVAGVLDPANVPNGARFIVPFWPGIKIGDRVDIFWDGLTSTGQPHRYTAFLMVTNTTTPLNFTIALSDITAIAGGSAEAHYTVTTTTGTVLPSPKLPLQIRAVPTQPLPAPTVDGVRNGVIDASLSSTNVQIPHFASMALNDLIRMIWNAPLPTFAEVTVSTLGPQTLPVAGTFIAGNLNASVSVSFSVTSSTGQDKGTSPSLTFRVEAAAIIPGLLRIPKAPAGRLNVHNDFYRDEYLIIEIPQFPGMASGQSIVVEWAGPYFTWSSQPQQVTTPGLLQFQVPRLEVIDAIGRSVQVRYSVNGTILSPTFVLNIDSQGIEMPPPRFFYQNGATDAVSILSPGQQTGHTGRVRWSGVVTRDSSDQHLEAGRAEYFQIPKHWSDENKGREVLINHTIHRQGIDDPETPLRFSRVLRLRF</sequence>
<dbReference type="Proteomes" id="UP000426235">
    <property type="component" value="Chromosome"/>
</dbReference>
<evidence type="ECO:0000313" key="2">
    <source>
        <dbReference type="EMBL" id="QGW78628.1"/>
    </source>
</evidence>
<dbReference type="RefSeq" id="WP_157193464.1">
    <property type="nucleotide sequence ID" value="NZ_CP046621.1"/>
</dbReference>
<name>A0A6I6HBV9_9PSED</name>
<evidence type="ECO:0000313" key="3">
    <source>
        <dbReference type="Proteomes" id="UP000426235"/>
    </source>
</evidence>
<dbReference type="EMBL" id="CP046621">
    <property type="protein sequence ID" value="QGW78628.1"/>
    <property type="molecule type" value="Genomic_DNA"/>
</dbReference>
<feature type="region of interest" description="Disordered" evidence="1">
    <location>
        <begin position="1"/>
        <end position="21"/>
    </location>
</feature>
<protein>
    <submittedName>
        <fullName evidence="2">Uncharacterized protein</fullName>
    </submittedName>
</protein>
<proteinExistence type="predicted"/>
<gene>
    <name evidence="2" type="ORF">GPJ81_18705</name>
</gene>
<reference evidence="2" key="1">
    <citation type="submission" date="2019-12" db="EMBL/GenBank/DDBJ databases">
        <title>Hybrid Genome Assemblies of two High G+C Isolates from Undergraduate Microbiology Courses.</title>
        <authorList>
            <person name="Ne Ville C.J."/>
            <person name="Enright D."/>
            <person name="Hernandez I."/>
            <person name="Dodsworth J."/>
            <person name="Orwin P.M."/>
        </authorList>
    </citation>
    <scope>NUCLEOTIDE SEQUENCE [LARGE SCALE GENOMIC DNA]</scope>
    <source>
        <strain evidence="2">Neo</strain>
    </source>
</reference>
<keyword evidence="3" id="KW-1185">Reference proteome</keyword>